<dbReference type="SUPFAM" id="SSF52540">
    <property type="entry name" value="P-loop containing nucleoside triphosphate hydrolases"/>
    <property type="match status" value="1"/>
</dbReference>
<dbReference type="PANTHER" id="PTHR10039">
    <property type="entry name" value="AMELOGENIN"/>
    <property type="match status" value="1"/>
</dbReference>
<accession>A0A5C3KJ45</accession>
<evidence type="ECO:0000259" key="2">
    <source>
        <dbReference type="Pfam" id="PF24883"/>
    </source>
</evidence>
<dbReference type="PANTHER" id="PTHR10039:SF14">
    <property type="entry name" value="NACHT DOMAIN-CONTAINING PROTEIN"/>
    <property type="match status" value="1"/>
</dbReference>
<name>A0A5C3KJ45_COPMA</name>
<dbReference type="InterPro" id="IPR056884">
    <property type="entry name" value="NPHP3-like_N"/>
</dbReference>
<gene>
    <name evidence="3" type="ORF">FA15DRAFT_144728</name>
</gene>
<dbReference type="AlphaFoldDB" id="A0A5C3KJ45"/>
<dbReference type="STRING" id="230819.A0A5C3KJ45"/>
<evidence type="ECO:0000313" key="4">
    <source>
        <dbReference type="Proteomes" id="UP000307440"/>
    </source>
</evidence>
<dbReference type="Gene3D" id="3.40.50.300">
    <property type="entry name" value="P-loop containing nucleotide triphosphate hydrolases"/>
    <property type="match status" value="1"/>
</dbReference>
<organism evidence="3 4">
    <name type="scientific">Coprinopsis marcescibilis</name>
    <name type="common">Agaric fungus</name>
    <name type="synonym">Psathyrella marcescibilis</name>
    <dbReference type="NCBI Taxonomy" id="230819"/>
    <lineage>
        <taxon>Eukaryota</taxon>
        <taxon>Fungi</taxon>
        <taxon>Dikarya</taxon>
        <taxon>Basidiomycota</taxon>
        <taxon>Agaricomycotina</taxon>
        <taxon>Agaricomycetes</taxon>
        <taxon>Agaricomycetidae</taxon>
        <taxon>Agaricales</taxon>
        <taxon>Agaricineae</taxon>
        <taxon>Psathyrellaceae</taxon>
        <taxon>Coprinopsis</taxon>
    </lineage>
</organism>
<dbReference type="OrthoDB" id="5967843at2759"/>
<dbReference type="Pfam" id="PF24883">
    <property type="entry name" value="NPHP3_N"/>
    <property type="match status" value="1"/>
</dbReference>
<dbReference type="EMBL" id="ML210313">
    <property type="protein sequence ID" value="TFK20082.1"/>
    <property type="molecule type" value="Genomic_DNA"/>
</dbReference>
<reference evidence="3 4" key="1">
    <citation type="journal article" date="2019" name="Nat. Ecol. Evol.">
        <title>Megaphylogeny resolves global patterns of mushroom evolution.</title>
        <authorList>
            <person name="Varga T."/>
            <person name="Krizsan K."/>
            <person name="Foldi C."/>
            <person name="Dima B."/>
            <person name="Sanchez-Garcia M."/>
            <person name="Sanchez-Ramirez S."/>
            <person name="Szollosi G.J."/>
            <person name="Szarkandi J.G."/>
            <person name="Papp V."/>
            <person name="Albert L."/>
            <person name="Andreopoulos W."/>
            <person name="Angelini C."/>
            <person name="Antonin V."/>
            <person name="Barry K.W."/>
            <person name="Bougher N.L."/>
            <person name="Buchanan P."/>
            <person name="Buyck B."/>
            <person name="Bense V."/>
            <person name="Catcheside P."/>
            <person name="Chovatia M."/>
            <person name="Cooper J."/>
            <person name="Damon W."/>
            <person name="Desjardin D."/>
            <person name="Finy P."/>
            <person name="Geml J."/>
            <person name="Haridas S."/>
            <person name="Hughes K."/>
            <person name="Justo A."/>
            <person name="Karasinski D."/>
            <person name="Kautmanova I."/>
            <person name="Kiss B."/>
            <person name="Kocsube S."/>
            <person name="Kotiranta H."/>
            <person name="LaButti K.M."/>
            <person name="Lechner B.E."/>
            <person name="Liimatainen K."/>
            <person name="Lipzen A."/>
            <person name="Lukacs Z."/>
            <person name="Mihaltcheva S."/>
            <person name="Morgado L.N."/>
            <person name="Niskanen T."/>
            <person name="Noordeloos M.E."/>
            <person name="Ohm R.A."/>
            <person name="Ortiz-Santana B."/>
            <person name="Ovrebo C."/>
            <person name="Racz N."/>
            <person name="Riley R."/>
            <person name="Savchenko A."/>
            <person name="Shiryaev A."/>
            <person name="Soop K."/>
            <person name="Spirin V."/>
            <person name="Szebenyi C."/>
            <person name="Tomsovsky M."/>
            <person name="Tulloss R.E."/>
            <person name="Uehling J."/>
            <person name="Grigoriev I.V."/>
            <person name="Vagvolgyi C."/>
            <person name="Papp T."/>
            <person name="Martin F.M."/>
            <person name="Miettinen O."/>
            <person name="Hibbett D.S."/>
            <person name="Nagy L.G."/>
        </authorList>
    </citation>
    <scope>NUCLEOTIDE SEQUENCE [LARGE SCALE GENOMIC DNA]</scope>
    <source>
        <strain evidence="3 4">CBS 121175</strain>
    </source>
</reference>
<protein>
    <recommendedName>
        <fullName evidence="2">Nephrocystin 3-like N-terminal domain-containing protein</fullName>
    </recommendedName>
</protein>
<dbReference type="InterPro" id="IPR027417">
    <property type="entry name" value="P-loop_NTPase"/>
</dbReference>
<sequence>MKLFLLRCVRGLIIFLGKKLLLDEIASSALYNSNERSDSPKCDEETRVGILEEINSWRTDQTTVTGVLCITGSAGAGKSALMQTAAEQSASKGQLAATFFFSANDPRRNDLKQFAPTIAYQIALSNKKDSALGNSIFRAVDRDPSVFQLSFESQVAELIVKPLQQTFSNEQDANVGNLSLPPSFPPDIFIDGLDECIDKESQDQLLRLLWAVFISKSLPFKILLASRPESPLRTALLSPSGYMRKTGYIIHLNDHDAAADIRNCLTRRLGAIGMSSEDPRAQKNWPSTKDVDLLVSASSGLFVYASTVVKFVNQRRRWPVPQLQIVIDNLKGLAASTAGNSKVPKHPFSQLDNLYRNIFVLAQTEYESQCDDSTPLSIVRVVRMLTNPPPTLKFVMTRPTKPRGDVHLWTDFFRAGELIVSSTTFEELCQLQQGQMRLMLSDLHSLYDITFDPIRAKPYHRSVQEFLRDPTRCGDLYMPDEDVWIQWSTCMLNTISRASENDSDFD</sequence>
<proteinExistence type="predicted"/>
<evidence type="ECO:0000313" key="3">
    <source>
        <dbReference type="EMBL" id="TFK20082.1"/>
    </source>
</evidence>
<dbReference type="Proteomes" id="UP000307440">
    <property type="component" value="Unassembled WGS sequence"/>
</dbReference>
<keyword evidence="4" id="KW-1185">Reference proteome</keyword>
<feature type="domain" description="Nephrocystin 3-like N-terminal" evidence="2">
    <location>
        <begin position="52"/>
        <end position="227"/>
    </location>
</feature>
<evidence type="ECO:0000256" key="1">
    <source>
        <dbReference type="ARBA" id="ARBA00022737"/>
    </source>
</evidence>
<keyword evidence="1" id="KW-0677">Repeat</keyword>